<sequence length="202" mass="22131">MYAHRNRIVLMAEVLDISISAADALLASCPPFVSLRAFSRGLADGAFSHPVANHVVRARLKAMFVLQTLMSEECLSAQKERIDARSLEQYLVEMLDGRVRETFVAVFLDGQYQLIASEILFVGSIDSACVYHRVVMMSALSHHASSIIVAHNHPSGSPVPSQADIDTTRKLAKCLNIVDIDLVDHVIVAAGRCESLRNLGFV</sequence>
<dbReference type="CDD" id="cd08071">
    <property type="entry name" value="MPN_DUF2466"/>
    <property type="match status" value="1"/>
</dbReference>
<dbReference type="Pfam" id="PF04002">
    <property type="entry name" value="RadC"/>
    <property type="match status" value="1"/>
</dbReference>
<dbReference type="Gene3D" id="3.40.140.10">
    <property type="entry name" value="Cytidine Deaminase, domain 2"/>
    <property type="match status" value="1"/>
</dbReference>
<dbReference type="InterPro" id="IPR020891">
    <property type="entry name" value="UPF0758_CS"/>
</dbReference>
<dbReference type="InterPro" id="IPR001405">
    <property type="entry name" value="UPF0758"/>
</dbReference>
<keyword evidence="3" id="KW-0378">Hydrolase</keyword>
<dbReference type="PANTHER" id="PTHR30471">
    <property type="entry name" value="DNA REPAIR PROTEIN RADC"/>
    <property type="match status" value="1"/>
</dbReference>
<evidence type="ECO:0000256" key="1">
    <source>
        <dbReference type="ARBA" id="ARBA00022670"/>
    </source>
</evidence>
<evidence type="ECO:0000313" key="7">
    <source>
        <dbReference type="EMBL" id="UZP73667.1"/>
    </source>
</evidence>
<dbReference type="InterPro" id="IPR037518">
    <property type="entry name" value="MPN"/>
</dbReference>
<dbReference type="EMBL" id="CP036501">
    <property type="protein sequence ID" value="UZP73667.1"/>
    <property type="molecule type" value="Genomic_DNA"/>
</dbReference>
<evidence type="ECO:0000256" key="5">
    <source>
        <dbReference type="ARBA" id="ARBA00023049"/>
    </source>
</evidence>
<dbReference type="PROSITE" id="PS01302">
    <property type="entry name" value="UPF0758"/>
    <property type="match status" value="1"/>
</dbReference>
<reference evidence="7 8" key="1">
    <citation type="submission" date="2019-02" db="EMBL/GenBank/DDBJ databases">
        <title>Halieaceae_genomes.</title>
        <authorList>
            <person name="Li S.-H."/>
        </authorList>
    </citation>
    <scope>NUCLEOTIDE SEQUENCE [LARGE SCALE GENOMIC DNA]</scope>
    <source>
        <strain evidence="7 8">JH123</strain>
    </source>
</reference>
<protein>
    <recommendedName>
        <fullName evidence="6">MPN domain-containing protein</fullName>
    </recommendedName>
</protein>
<evidence type="ECO:0000256" key="4">
    <source>
        <dbReference type="ARBA" id="ARBA00022833"/>
    </source>
</evidence>
<accession>A0ABY6Q363</accession>
<keyword evidence="2" id="KW-0479">Metal-binding</keyword>
<evidence type="ECO:0000259" key="6">
    <source>
        <dbReference type="PROSITE" id="PS50249"/>
    </source>
</evidence>
<dbReference type="RefSeq" id="WP_279242463.1">
    <property type="nucleotide sequence ID" value="NZ_CP036501.1"/>
</dbReference>
<proteinExistence type="predicted"/>
<keyword evidence="4" id="KW-0862">Zinc</keyword>
<dbReference type="SUPFAM" id="SSF102712">
    <property type="entry name" value="JAB1/MPN domain"/>
    <property type="match status" value="1"/>
</dbReference>
<evidence type="ECO:0000256" key="2">
    <source>
        <dbReference type="ARBA" id="ARBA00022723"/>
    </source>
</evidence>
<name>A0ABY6Q363_9GAMM</name>
<dbReference type="Proteomes" id="UP001317963">
    <property type="component" value="Chromosome"/>
</dbReference>
<feature type="domain" description="MPN" evidence="6">
    <location>
        <begin position="80"/>
        <end position="202"/>
    </location>
</feature>
<dbReference type="PANTHER" id="PTHR30471:SF3">
    <property type="entry name" value="UPF0758 PROTEIN YEES-RELATED"/>
    <property type="match status" value="1"/>
</dbReference>
<dbReference type="PROSITE" id="PS50249">
    <property type="entry name" value="MPN"/>
    <property type="match status" value="1"/>
</dbReference>
<dbReference type="InterPro" id="IPR025657">
    <property type="entry name" value="RadC_JAB"/>
</dbReference>
<keyword evidence="1" id="KW-0645">Protease</keyword>
<keyword evidence="5" id="KW-0482">Metalloprotease</keyword>
<keyword evidence="8" id="KW-1185">Reference proteome</keyword>
<gene>
    <name evidence="7" type="ORF">E0F26_02470</name>
</gene>
<evidence type="ECO:0000313" key="8">
    <source>
        <dbReference type="Proteomes" id="UP001317963"/>
    </source>
</evidence>
<organism evidence="7 8">
    <name type="scientific">Candidatus Paraluminiphilus aquimaris</name>
    <dbReference type="NCBI Taxonomy" id="2518994"/>
    <lineage>
        <taxon>Bacteria</taxon>
        <taxon>Pseudomonadati</taxon>
        <taxon>Pseudomonadota</taxon>
        <taxon>Gammaproteobacteria</taxon>
        <taxon>Cellvibrionales</taxon>
        <taxon>Halieaceae</taxon>
        <taxon>Candidatus Paraluminiphilus</taxon>
    </lineage>
</organism>
<evidence type="ECO:0000256" key="3">
    <source>
        <dbReference type="ARBA" id="ARBA00022801"/>
    </source>
</evidence>